<dbReference type="GO" id="GO:0016020">
    <property type="term" value="C:membrane"/>
    <property type="evidence" value="ECO:0007669"/>
    <property type="project" value="UniProtKB-SubCell"/>
</dbReference>
<dbReference type="EMBL" id="CP003600">
    <property type="protein sequence ID" value="AFY92619.1"/>
    <property type="molecule type" value="Genomic_DNA"/>
</dbReference>
<gene>
    <name evidence="7" type="ORF">Cha6605_1449</name>
</gene>
<comment type="similarity">
    <text evidence="2">Belongs to the autoinducer-2 exporter (AI-2E) (TC 2.A.86) family.</text>
</comment>
<feature type="transmembrane region" description="Helical" evidence="6">
    <location>
        <begin position="119"/>
        <end position="140"/>
    </location>
</feature>
<evidence type="ECO:0000256" key="1">
    <source>
        <dbReference type="ARBA" id="ARBA00004141"/>
    </source>
</evidence>
<feature type="transmembrane region" description="Helical" evidence="6">
    <location>
        <begin position="146"/>
        <end position="172"/>
    </location>
</feature>
<dbReference type="RefSeq" id="WP_015158799.1">
    <property type="nucleotide sequence ID" value="NC_019697.1"/>
</dbReference>
<evidence type="ECO:0000313" key="8">
    <source>
        <dbReference type="Proteomes" id="UP000010366"/>
    </source>
</evidence>
<organism evidence="7 8">
    <name type="scientific">Chamaesiphon minutus (strain ATCC 27169 / PCC 6605)</name>
    <dbReference type="NCBI Taxonomy" id="1173020"/>
    <lineage>
        <taxon>Bacteria</taxon>
        <taxon>Bacillati</taxon>
        <taxon>Cyanobacteriota</taxon>
        <taxon>Cyanophyceae</taxon>
        <taxon>Gomontiellales</taxon>
        <taxon>Chamaesiphonaceae</taxon>
        <taxon>Chamaesiphon</taxon>
    </lineage>
</organism>
<name>K9UEI7_CHAP6</name>
<dbReference type="PANTHER" id="PTHR21716:SF66">
    <property type="entry name" value="TRANSPORT PROTEIN SLL0063-RELATED"/>
    <property type="match status" value="1"/>
</dbReference>
<keyword evidence="5 6" id="KW-0472">Membrane</keyword>
<feature type="transmembrane region" description="Helical" evidence="6">
    <location>
        <begin position="21"/>
        <end position="40"/>
    </location>
</feature>
<evidence type="ECO:0000256" key="5">
    <source>
        <dbReference type="ARBA" id="ARBA00023136"/>
    </source>
</evidence>
<dbReference type="eggNOG" id="COG0628">
    <property type="taxonomic scope" value="Bacteria"/>
</dbReference>
<feature type="transmembrane region" description="Helical" evidence="6">
    <location>
        <begin position="215"/>
        <end position="243"/>
    </location>
</feature>
<dbReference type="Proteomes" id="UP000010366">
    <property type="component" value="Chromosome"/>
</dbReference>
<keyword evidence="8" id="KW-1185">Reference proteome</keyword>
<dbReference type="PATRIC" id="fig|1173020.3.peg.1675"/>
<dbReference type="PANTHER" id="PTHR21716">
    <property type="entry name" value="TRANSMEMBRANE PROTEIN"/>
    <property type="match status" value="1"/>
</dbReference>
<dbReference type="GO" id="GO:0055085">
    <property type="term" value="P:transmembrane transport"/>
    <property type="evidence" value="ECO:0007669"/>
    <property type="project" value="TreeGrafter"/>
</dbReference>
<keyword evidence="4 6" id="KW-1133">Transmembrane helix</keyword>
<dbReference type="InterPro" id="IPR002549">
    <property type="entry name" value="AI-2E-like"/>
</dbReference>
<proteinExistence type="inferred from homology"/>
<evidence type="ECO:0000256" key="4">
    <source>
        <dbReference type="ARBA" id="ARBA00022989"/>
    </source>
</evidence>
<dbReference type="AlphaFoldDB" id="K9UEI7"/>
<evidence type="ECO:0000313" key="7">
    <source>
        <dbReference type="EMBL" id="AFY92619.1"/>
    </source>
</evidence>
<dbReference type="Pfam" id="PF01594">
    <property type="entry name" value="AI-2E_transport"/>
    <property type="match status" value="1"/>
</dbReference>
<accession>K9UEI7</accession>
<comment type="subcellular location">
    <subcellularLocation>
        <location evidence="1">Membrane</location>
        <topology evidence="1">Multi-pass membrane protein</topology>
    </subcellularLocation>
</comment>
<reference evidence="7 8" key="1">
    <citation type="submission" date="2012-05" db="EMBL/GenBank/DDBJ databases">
        <title>Finished chromosome of genome of Chamaesiphon sp. PCC 6605.</title>
        <authorList>
            <consortium name="US DOE Joint Genome Institute"/>
            <person name="Gugger M."/>
            <person name="Coursin T."/>
            <person name="Rippka R."/>
            <person name="Tandeau De Marsac N."/>
            <person name="Huntemann M."/>
            <person name="Wei C.-L."/>
            <person name="Han J."/>
            <person name="Detter J.C."/>
            <person name="Han C."/>
            <person name="Tapia R."/>
            <person name="Chen A."/>
            <person name="Kyrpides N."/>
            <person name="Mavromatis K."/>
            <person name="Markowitz V."/>
            <person name="Szeto E."/>
            <person name="Ivanova N."/>
            <person name="Pagani I."/>
            <person name="Pati A."/>
            <person name="Goodwin L."/>
            <person name="Nordberg H.P."/>
            <person name="Cantor M.N."/>
            <person name="Hua S.X."/>
            <person name="Woyke T."/>
            <person name="Kerfeld C.A."/>
        </authorList>
    </citation>
    <scope>NUCLEOTIDE SEQUENCE [LARGE SCALE GENOMIC DNA]</scope>
    <source>
        <strain evidence="8">ATCC 27169 / PCC 6605</strain>
    </source>
</reference>
<evidence type="ECO:0000256" key="3">
    <source>
        <dbReference type="ARBA" id="ARBA00022692"/>
    </source>
</evidence>
<feature type="transmembrane region" description="Helical" evidence="6">
    <location>
        <begin position="179"/>
        <end position="195"/>
    </location>
</feature>
<dbReference type="HOGENOM" id="CLU_031275_8_1_3"/>
<dbReference type="KEGG" id="cmp:Cha6605_1449"/>
<evidence type="ECO:0000256" key="6">
    <source>
        <dbReference type="SAM" id="Phobius"/>
    </source>
</evidence>
<sequence length="256" mass="28262">MSQPKHQSIWDNFNNTKLIRYVLLFILGWAIVQIVAYFSIDLSELETQLRTQVPSTVGFGLAMLQNIFGNLLDLVIIAVVALFMLLDGKRLWNLLLRIFPIGMRDRVTEVVRKNFLGFFWGRLILSVFFGISIYIVFLFLGVNSPLGLAAIVSVFDLIPGIGATLGVSLVSLIILQQGIALALITLVSCILLQQVQENLLMPKIMQGSIDLNPVIMFFALLVGAKVAGLVGVFLSIPLAGIAIELCGVREMQQDQD</sequence>
<feature type="transmembrane region" description="Helical" evidence="6">
    <location>
        <begin position="67"/>
        <end position="86"/>
    </location>
</feature>
<evidence type="ECO:0000256" key="2">
    <source>
        <dbReference type="ARBA" id="ARBA00009773"/>
    </source>
</evidence>
<protein>
    <submittedName>
        <fullName evidence="7">Putative permease</fullName>
    </submittedName>
</protein>
<keyword evidence="3 6" id="KW-0812">Transmembrane</keyword>
<dbReference type="OrthoDB" id="505911at2"/>